<evidence type="ECO:0000259" key="3">
    <source>
        <dbReference type="PROSITE" id="PS50106"/>
    </source>
</evidence>
<feature type="domain" description="PDZ" evidence="3">
    <location>
        <begin position="148"/>
        <end position="200"/>
    </location>
</feature>
<dbReference type="Proteomes" id="UP001629214">
    <property type="component" value="Unassembled WGS sequence"/>
</dbReference>
<dbReference type="InterPro" id="IPR001478">
    <property type="entry name" value="PDZ"/>
</dbReference>
<dbReference type="PROSITE" id="PS51257">
    <property type="entry name" value="PROKAR_LIPOPROTEIN"/>
    <property type="match status" value="1"/>
</dbReference>
<organism evidence="4 5">
    <name type="scientific">Herbaspirillum rhizosphaerae</name>
    <dbReference type="NCBI Taxonomy" id="346179"/>
    <lineage>
        <taxon>Bacteria</taxon>
        <taxon>Pseudomonadati</taxon>
        <taxon>Pseudomonadota</taxon>
        <taxon>Betaproteobacteria</taxon>
        <taxon>Burkholderiales</taxon>
        <taxon>Oxalobacteraceae</taxon>
        <taxon>Herbaspirillum</taxon>
    </lineage>
</organism>
<evidence type="ECO:0000256" key="2">
    <source>
        <dbReference type="ARBA" id="ARBA00022801"/>
    </source>
</evidence>
<proteinExistence type="predicted"/>
<comment type="caution">
    <text evidence="4">The sequence shown here is derived from an EMBL/GenBank/DDBJ whole genome shotgun (WGS) entry which is preliminary data.</text>
</comment>
<name>A0ABW8Z769_9BURK</name>
<dbReference type="Gene3D" id="2.30.42.10">
    <property type="match status" value="2"/>
</dbReference>
<dbReference type="RefSeq" id="WP_408167693.1">
    <property type="nucleotide sequence ID" value="NZ_JAQQFR010000005.1"/>
</dbReference>
<reference evidence="4 5" key="1">
    <citation type="journal article" date="2024" name="Chem. Sci.">
        <title>Discovery of megapolipeptins by genome mining of a Burkholderiales bacteria collection.</title>
        <authorList>
            <person name="Paulo B.S."/>
            <person name="Recchia M.J.J."/>
            <person name="Lee S."/>
            <person name="Fergusson C.H."/>
            <person name="Romanowski S.B."/>
            <person name="Hernandez A."/>
            <person name="Krull N."/>
            <person name="Liu D.Y."/>
            <person name="Cavanagh H."/>
            <person name="Bos A."/>
            <person name="Gray C.A."/>
            <person name="Murphy B.T."/>
            <person name="Linington R.G."/>
            <person name="Eustaquio A.S."/>
        </authorList>
    </citation>
    <scope>NUCLEOTIDE SEQUENCE [LARGE SCALE GENOMIC DNA]</scope>
    <source>
        <strain evidence="4 5">RL21-008-BIB-B</strain>
    </source>
</reference>
<feature type="domain" description="PDZ" evidence="3">
    <location>
        <begin position="294"/>
        <end position="359"/>
    </location>
</feature>
<dbReference type="PANTHER" id="PTHR43343:SF3">
    <property type="entry name" value="PROTEASE DO-LIKE 8, CHLOROPLASTIC"/>
    <property type="match status" value="1"/>
</dbReference>
<sequence>MGNVLKGAACVVVLSSLAGCGALDPVNMILSARASSYDMVAEMTSPEMRNITVNSLRSANCQTLSGMGPLYQEDLKKATAKGDRVEIAVAEMNISVVKQIQAEKSCPVAPPLQTKAPASTAITGAAGGSGTAGTAASSAARITQGSLDITVDSVSPSLAKSLGMTDLKGALVVDTKKGSAADKAGIKPLDVILEVNGQPVNTPTEFSNIVGRMRPGYKAPLRVFRSGKTRNVTVVVSKEERPIPTAVAPAVPDPDTAPSMTSPLLADHGWMGMQYVMGAKGLIEDIPPSLATSLGLEQTRGVLMGGAIPNGASDKAGLKTLDVILSLNGRPLESRTQLTELLARLPGGAPVKLGVWRNRKLEFVPVTLGSQALQLTLPTGAEGYCFAWVNANAALKNGAISYEFVVPAADAVEDINPTIGAQFRATMVERGLGPDLGAAPGYAVCRKTREAILKAREEATTALRQTFAATGKDTFSVYWVPR</sequence>
<protein>
    <submittedName>
        <fullName evidence="4">PDZ domain-containing protein</fullName>
    </submittedName>
</protein>
<dbReference type="InterPro" id="IPR051201">
    <property type="entry name" value="Chloro_Bact_Ser_Proteases"/>
</dbReference>
<dbReference type="SUPFAM" id="SSF50156">
    <property type="entry name" value="PDZ domain-like"/>
    <property type="match status" value="2"/>
</dbReference>
<dbReference type="SMART" id="SM00228">
    <property type="entry name" value="PDZ"/>
    <property type="match status" value="2"/>
</dbReference>
<dbReference type="PANTHER" id="PTHR43343">
    <property type="entry name" value="PEPTIDASE S12"/>
    <property type="match status" value="1"/>
</dbReference>
<dbReference type="PROSITE" id="PS50106">
    <property type="entry name" value="PDZ"/>
    <property type="match status" value="2"/>
</dbReference>
<keyword evidence="5" id="KW-1185">Reference proteome</keyword>
<keyword evidence="2" id="KW-0378">Hydrolase</keyword>
<gene>
    <name evidence="4" type="ORF">PQR63_09895</name>
</gene>
<evidence type="ECO:0000256" key="1">
    <source>
        <dbReference type="ARBA" id="ARBA00022670"/>
    </source>
</evidence>
<keyword evidence="1" id="KW-0645">Protease</keyword>
<evidence type="ECO:0000313" key="4">
    <source>
        <dbReference type="EMBL" id="MFL9878695.1"/>
    </source>
</evidence>
<dbReference type="EMBL" id="JAQQFR010000005">
    <property type="protein sequence ID" value="MFL9878695.1"/>
    <property type="molecule type" value="Genomic_DNA"/>
</dbReference>
<evidence type="ECO:0000313" key="5">
    <source>
        <dbReference type="Proteomes" id="UP001629214"/>
    </source>
</evidence>
<dbReference type="InterPro" id="IPR036034">
    <property type="entry name" value="PDZ_sf"/>
</dbReference>
<dbReference type="Pfam" id="PF13180">
    <property type="entry name" value="PDZ_2"/>
    <property type="match status" value="2"/>
</dbReference>
<accession>A0ABW8Z769</accession>